<evidence type="ECO:0000313" key="6">
    <source>
        <dbReference type="EMBL" id="GII77025.1"/>
    </source>
</evidence>
<evidence type="ECO:0000256" key="4">
    <source>
        <dbReference type="PROSITE-ProRule" id="PRU00409"/>
    </source>
</evidence>
<evidence type="ECO:0000259" key="5">
    <source>
        <dbReference type="PROSITE" id="PS50975"/>
    </source>
</evidence>
<dbReference type="Pfam" id="PF13535">
    <property type="entry name" value="ATP-grasp_4"/>
    <property type="match status" value="1"/>
</dbReference>
<dbReference type="EMBL" id="BOOU01000031">
    <property type="protein sequence ID" value="GII77025.1"/>
    <property type="molecule type" value="Genomic_DNA"/>
</dbReference>
<dbReference type="InterPro" id="IPR011761">
    <property type="entry name" value="ATP-grasp"/>
</dbReference>
<dbReference type="Proteomes" id="UP000655287">
    <property type="component" value="Unassembled WGS sequence"/>
</dbReference>
<keyword evidence="2 4" id="KW-0547">Nucleotide-binding</keyword>
<dbReference type="Gene3D" id="3.30.470.20">
    <property type="entry name" value="ATP-grasp fold, B domain"/>
    <property type="match status" value="1"/>
</dbReference>
<keyword evidence="1" id="KW-0436">Ligase</keyword>
<proteinExistence type="predicted"/>
<name>A0A919V490_9ACTN</name>
<evidence type="ECO:0000256" key="1">
    <source>
        <dbReference type="ARBA" id="ARBA00022598"/>
    </source>
</evidence>
<dbReference type="InterPro" id="IPR052032">
    <property type="entry name" value="ATP-dep_AA_Ligase"/>
</dbReference>
<dbReference type="AlphaFoldDB" id="A0A919V490"/>
<dbReference type="GO" id="GO:0046872">
    <property type="term" value="F:metal ion binding"/>
    <property type="evidence" value="ECO:0007669"/>
    <property type="project" value="InterPro"/>
</dbReference>
<dbReference type="RefSeq" id="WP_203983730.1">
    <property type="nucleotide sequence ID" value="NZ_BOOU01000031.1"/>
</dbReference>
<dbReference type="Pfam" id="PF18603">
    <property type="entry name" value="LAL_C2"/>
    <property type="match status" value="1"/>
</dbReference>
<dbReference type="SUPFAM" id="SSF56059">
    <property type="entry name" value="Glutathione synthetase ATP-binding domain-like"/>
    <property type="match status" value="1"/>
</dbReference>
<dbReference type="Gene3D" id="3.40.50.20">
    <property type="match status" value="1"/>
</dbReference>
<comment type="caution">
    <text evidence="6">The sequence shown here is derived from an EMBL/GenBank/DDBJ whole genome shotgun (WGS) entry which is preliminary data.</text>
</comment>
<dbReference type="PANTHER" id="PTHR43585:SF2">
    <property type="entry name" value="ATP-GRASP ENZYME FSQD"/>
    <property type="match status" value="1"/>
</dbReference>
<reference evidence="6" key="1">
    <citation type="submission" date="2021-01" db="EMBL/GenBank/DDBJ databases">
        <title>Whole genome shotgun sequence of Sphaerisporangium rufum NBRC 109079.</title>
        <authorList>
            <person name="Komaki H."/>
            <person name="Tamura T."/>
        </authorList>
    </citation>
    <scope>NUCLEOTIDE SEQUENCE</scope>
    <source>
        <strain evidence="6">NBRC 109079</strain>
    </source>
</reference>
<dbReference type="InterPro" id="IPR041472">
    <property type="entry name" value="BL00235/CARNS1_N"/>
</dbReference>
<keyword evidence="7" id="KW-1185">Reference proteome</keyword>
<dbReference type="PROSITE" id="PS50975">
    <property type="entry name" value="ATP_GRASP"/>
    <property type="match status" value="1"/>
</dbReference>
<dbReference type="GO" id="GO:0016874">
    <property type="term" value="F:ligase activity"/>
    <property type="evidence" value="ECO:0007669"/>
    <property type="project" value="UniProtKB-KW"/>
</dbReference>
<organism evidence="6 7">
    <name type="scientific">Sphaerisporangium rufum</name>
    <dbReference type="NCBI Taxonomy" id="1381558"/>
    <lineage>
        <taxon>Bacteria</taxon>
        <taxon>Bacillati</taxon>
        <taxon>Actinomycetota</taxon>
        <taxon>Actinomycetes</taxon>
        <taxon>Streptosporangiales</taxon>
        <taxon>Streptosporangiaceae</taxon>
        <taxon>Sphaerisporangium</taxon>
    </lineage>
</organism>
<feature type="domain" description="ATP-grasp" evidence="5">
    <location>
        <begin position="108"/>
        <end position="300"/>
    </location>
</feature>
<dbReference type="Pfam" id="PF18130">
    <property type="entry name" value="ATPgrasp_N"/>
    <property type="match status" value="1"/>
</dbReference>
<evidence type="ECO:0000313" key="7">
    <source>
        <dbReference type="Proteomes" id="UP000655287"/>
    </source>
</evidence>
<evidence type="ECO:0000256" key="2">
    <source>
        <dbReference type="ARBA" id="ARBA00022741"/>
    </source>
</evidence>
<keyword evidence="3 4" id="KW-0067">ATP-binding</keyword>
<sequence>MHMLLVGAWPELANQLVGLPARVSLLQQPKSVDGREQEWAHRYVEVEYGEVDAAVAVAERIHHQDPVDVVVGFREFALPAVAAIARALDLPSVPGPVDTLGLDKAEVRDLIRDGAARVVRHRVCRTEQDVHGFAAEAGFPLILKPAGGAGSIGVHAVRDAAGLADAWRHASAAAAGAAVLAEELVTGPEYSVETRSAGGRHEVVAVTEKLTTGAPHFVEVGHLVPARLPARVAETLGAEALRAVAATGHRTGPCHVELILTGEGPAIVEINRRPGGDRIWELVRLATGRDIMAESLWDAAGAEPPIGTRSAAAAIRFLTPTGPATVAEVLPRDAAIGVPGFLRGVISVPGPGAEVEPASSSLGRFGYVLVAGADAESAAAAAEQARARVDEELFVPRP</sequence>
<protein>
    <submittedName>
        <fullName evidence="6">Carboxylase</fullName>
    </submittedName>
</protein>
<dbReference type="PANTHER" id="PTHR43585">
    <property type="entry name" value="FUMIPYRROLE BIOSYNTHESIS PROTEIN C"/>
    <property type="match status" value="1"/>
</dbReference>
<dbReference type="GO" id="GO:0005524">
    <property type="term" value="F:ATP binding"/>
    <property type="evidence" value="ECO:0007669"/>
    <property type="project" value="UniProtKB-UniRule"/>
</dbReference>
<gene>
    <name evidence="6" type="ORF">Sru01_20070</name>
</gene>
<dbReference type="InterPro" id="IPR040570">
    <property type="entry name" value="LAL_C2"/>
</dbReference>
<accession>A0A919V490</accession>
<evidence type="ECO:0000256" key="3">
    <source>
        <dbReference type="ARBA" id="ARBA00022840"/>
    </source>
</evidence>